<evidence type="ECO:0000256" key="1">
    <source>
        <dbReference type="ARBA" id="ARBA00003343"/>
    </source>
</evidence>
<feature type="region of interest" description="Disordered" evidence="7">
    <location>
        <begin position="1"/>
        <end position="41"/>
    </location>
</feature>
<evidence type="ECO:0000256" key="6">
    <source>
        <dbReference type="ARBA" id="ARBA00047949"/>
    </source>
</evidence>
<feature type="compositionally biased region" description="Gly residues" evidence="7">
    <location>
        <begin position="22"/>
        <end position="36"/>
    </location>
</feature>
<keyword evidence="4" id="KW-0808">Transferase</keyword>
<dbReference type="InterPro" id="IPR002745">
    <property type="entry name" value="Ptrans_KptA/Tpt1"/>
</dbReference>
<evidence type="ECO:0000256" key="5">
    <source>
        <dbReference type="ARBA" id="ARBA00023027"/>
    </source>
</evidence>
<name>A0AA38S8Q5_9PEZI</name>
<evidence type="ECO:0000256" key="3">
    <source>
        <dbReference type="ARBA" id="ARBA00012007"/>
    </source>
</evidence>
<accession>A0AA38S8Q5</accession>
<comment type="caution">
    <text evidence="8">The sequence shown here is derived from an EMBL/GenBank/DDBJ whole genome shotgun (WGS) entry which is preliminary data.</text>
</comment>
<evidence type="ECO:0000256" key="4">
    <source>
        <dbReference type="ARBA" id="ARBA00022679"/>
    </source>
</evidence>
<dbReference type="InterPro" id="IPR042080">
    <property type="entry name" value="RNA_2'-PTrans_N"/>
</dbReference>
<evidence type="ECO:0000256" key="7">
    <source>
        <dbReference type="SAM" id="MobiDB-lite"/>
    </source>
</evidence>
<comment type="similarity">
    <text evidence="2">Belongs to the KptA/TPT1 family.</text>
</comment>
<feature type="region of interest" description="Disordered" evidence="7">
    <location>
        <begin position="95"/>
        <end position="121"/>
    </location>
</feature>
<dbReference type="InterPro" id="IPR042081">
    <property type="entry name" value="RNA_2'-PTrans_C"/>
</dbReference>
<dbReference type="Gene3D" id="1.10.10.970">
    <property type="entry name" value="RNA 2'-phosphotransferase, Tpt1/KptA family, N-terminal domain"/>
    <property type="match status" value="1"/>
</dbReference>
<dbReference type="Pfam" id="PF01885">
    <property type="entry name" value="PTS_2-RNA"/>
    <property type="match status" value="1"/>
</dbReference>
<dbReference type="GO" id="GO:0000215">
    <property type="term" value="F:tRNA 2'-phosphotransferase activity"/>
    <property type="evidence" value="ECO:0007669"/>
    <property type="project" value="UniProtKB-EC"/>
</dbReference>
<comment type="catalytic activity">
    <reaction evidence="6">
        <text>2'-phospho-[ligated tRNA] + NAD(+) = mature tRNA + ADP-alpha-D-ribose 1'',2''-cyclic phosphate + nicotinamide</text>
        <dbReference type="Rhea" id="RHEA:23324"/>
        <dbReference type="Rhea" id="RHEA-COMP:11106"/>
        <dbReference type="Rhea" id="RHEA-COMP:11107"/>
        <dbReference type="ChEBI" id="CHEBI:17154"/>
        <dbReference type="ChEBI" id="CHEBI:57540"/>
        <dbReference type="ChEBI" id="CHEBI:76596"/>
        <dbReference type="ChEBI" id="CHEBI:82883"/>
        <dbReference type="ChEBI" id="CHEBI:85027"/>
        <dbReference type="EC" id="2.7.1.160"/>
    </reaction>
</comment>
<sequence length="295" mass="31735">MEGELAERFEEQASLQGKGKNRGGGRGGKAKGGGGPPREVAVSKALSRLLRHQAENAGIKLDREGYAPVDRVLQYGPIRSLKVTLDDIQQAVADSDKQRFSIKPNPATNPSGDESSTDPSHWLIRANQGHSIKVESEALLQPVTLDNVPPVVVHGTYFAFWPLVLESGGLKRMARNHVHCSTGLPEDQAAGVVSGMRRDAELLVYVDVRRSLEDGAMKWWISDNGVVLTEGNEEGLVPTKYFKEVVGRKEDVGVLWKDGEKVADLPPNIKARLPPGKGGGRGGRGGGRGGDRGGR</sequence>
<dbReference type="Gene3D" id="3.20.170.30">
    <property type="match status" value="1"/>
</dbReference>
<evidence type="ECO:0000256" key="2">
    <source>
        <dbReference type="ARBA" id="ARBA00009836"/>
    </source>
</evidence>
<dbReference type="PANTHER" id="PTHR12684">
    <property type="entry name" value="PUTATIVE PHOSPHOTRANSFERASE"/>
    <property type="match status" value="1"/>
</dbReference>
<dbReference type="EMBL" id="JANBVO010000004">
    <property type="protein sequence ID" value="KAJ9155101.1"/>
    <property type="molecule type" value="Genomic_DNA"/>
</dbReference>
<dbReference type="AlphaFoldDB" id="A0AA38S8Q5"/>
<dbReference type="GO" id="GO:0006388">
    <property type="term" value="P:tRNA splicing, via endonucleolytic cleavage and ligation"/>
    <property type="evidence" value="ECO:0007669"/>
    <property type="project" value="TreeGrafter"/>
</dbReference>
<dbReference type="Proteomes" id="UP001174694">
    <property type="component" value="Unassembled WGS sequence"/>
</dbReference>
<feature type="region of interest" description="Disordered" evidence="7">
    <location>
        <begin position="265"/>
        <end position="295"/>
    </location>
</feature>
<protein>
    <recommendedName>
        <fullName evidence="3">2'-phosphotransferase</fullName>
        <ecNumber evidence="3">2.7.1.160</ecNumber>
    </recommendedName>
</protein>
<proteinExistence type="inferred from homology"/>
<gene>
    <name evidence="8" type="ORF">NKR23_g2349</name>
</gene>
<feature type="compositionally biased region" description="Gly residues" evidence="7">
    <location>
        <begin position="276"/>
        <end position="288"/>
    </location>
</feature>
<keyword evidence="5" id="KW-0520">NAD</keyword>
<organism evidence="8 9">
    <name type="scientific">Pleurostoma richardsiae</name>
    <dbReference type="NCBI Taxonomy" id="41990"/>
    <lineage>
        <taxon>Eukaryota</taxon>
        <taxon>Fungi</taxon>
        <taxon>Dikarya</taxon>
        <taxon>Ascomycota</taxon>
        <taxon>Pezizomycotina</taxon>
        <taxon>Sordariomycetes</taxon>
        <taxon>Sordariomycetidae</taxon>
        <taxon>Calosphaeriales</taxon>
        <taxon>Pleurostomataceae</taxon>
        <taxon>Pleurostoma</taxon>
    </lineage>
</organism>
<keyword evidence="9" id="KW-1185">Reference proteome</keyword>
<feature type="compositionally biased region" description="Basic and acidic residues" evidence="7">
    <location>
        <begin position="1"/>
        <end position="11"/>
    </location>
</feature>
<dbReference type="SUPFAM" id="SSF56399">
    <property type="entry name" value="ADP-ribosylation"/>
    <property type="match status" value="1"/>
</dbReference>
<reference evidence="8" key="1">
    <citation type="submission" date="2022-07" db="EMBL/GenBank/DDBJ databases">
        <title>Fungi with potential for degradation of polypropylene.</title>
        <authorList>
            <person name="Gostincar C."/>
        </authorList>
    </citation>
    <scope>NUCLEOTIDE SEQUENCE</scope>
    <source>
        <strain evidence="8">EXF-13308</strain>
    </source>
</reference>
<comment type="function">
    <text evidence="1">Catalyzes the last step of tRNA splicing, the transfer of the splice junction 2'-phosphate from ligated tRNA to NAD to produce ADP-ribose 1''-2'' cyclic phosphate.</text>
</comment>
<dbReference type="EC" id="2.7.1.160" evidence="3"/>
<evidence type="ECO:0000313" key="8">
    <source>
        <dbReference type="EMBL" id="KAJ9155101.1"/>
    </source>
</evidence>
<dbReference type="PANTHER" id="PTHR12684:SF2">
    <property type="entry name" value="TRNA 2'-PHOSPHOTRANSFERASE 1"/>
    <property type="match status" value="1"/>
</dbReference>
<evidence type="ECO:0000313" key="9">
    <source>
        <dbReference type="Proteomes" id="UP001174694"/>
    </source>
</evidence>
<feature type="compositionally biased region" description="Polar residues" evidence="7">
    <location>
        <begin position="106"/>
        <end position="119"/>
    </location>
</feature>